<dbReference type="AlphaFoldDB" id="A0A5A8CL78"/>
<evidence type="ECO:0000256" key="4">
    <source>
        <dbReference type="ARBA" id="ARBA00022723"/>
    </source>
</evidence>
<dbReference type="OMA" id="GYCVDPE"/>
<evidence type="ECO:0000259" key="7">
    <source>
        <dbReference type="Pfam" id="PF02878"/>
    </source>
</evidence>
<evidence type="ECO:0000313" key="15">
    <source>
        <dbReference type="Proteomes" id="UP000322899"/>
    </source>
</evidence>
<organism evidence="11 17">
    <name type="scientific">Cafeteria roenbergensis</name>
    <name type="common">Marine flagellate</name>
    <dbReference type="NCBI Taxonomy" id="33653"/>
    <lineage>
        <taxon>Eukaryota</taxon>
        <taxon>Sar</taxon>
        <taxon>Stramenopiles</taxon>
        <taxon>Bigyra</taxon>
        <taxon>Opalozoa</taxon>
        <taxon>Bicosoecida</taxon>
        <taxon>Cafeteriaceae</taxon>
        <taxon>Cafeteria</taxon>
    </lineage>
</organism>
<evidence type="ECO:0000256" key="3">
    <source>
        <dbReference type="ARBA" id="ARBA00022553"/>
    </source>
</evidence>
<dbReference type="GO" id="GO:0005975">
    <property type="term" value="P:carbohydrate metabolic process"/>
    <property type="evidence" value="ECO:0007669"/>
    <property type="project" value="InterPro"/>
</dbReference>
<accession>A0A5A8CL78</accession>
<dbReference type="InterPro" id="IPR016055">
    <property type="entry name" value="A-D-PHexomutase_a/b/a-I/II/III"/>
</dbReference>
<comment type="similarity">
    <text evidence="2">Belongs to the phosphohexose mutase family.</text>
</comment>
<evidence type="ECO:0000259" key="9">
    <source>
        <dbReference type="Pfam" id="PF02880"/>
    </source>
</evidence>
<dbReference type="EMBL" id="VLTO01000002">
    <property type="protein sequence ID" value="KAA0178043.1"/>
    <property type="molecule type" value="Genomic_DNA"/>
</dbReference>
<proteinExistence type="inferred from homology"/>
<dbReference type="SUPFAM" id="SSF55957">
    <property type="entry name" value="Phosphoglucomutase, C-terminal domain"/>
    <property type="match status" value="1"/>
</dbReference>
<feature type="domain" description="Alpha-D-phosphohexomutase alpha/beta/alpha" evidence="8">
    <location>
        <begin position="260"/>
        <end position="353"/>
    </location>
</feature>
<keyword evidence="3" id="KW-0597">Phosphoprotein</keyword>
<dbReference type="InterPro" id="IPR005845">
    <property type="entry name" value="A-D-PHexomutase_a/b/a-II"/>
</dbReference>
<evidence type="ECO:0000313" key="10">
    <source>
        <dbReference type="EMBL" id="CAD8573398.1"/>
    </source>
</evidence>
<dbReference type="Proteomes" id="UP000325113">
    <property type="component" value="Unassembled WGS sequence"/>
</dbReference>
<dbReference type="SUPFAM" id="SSF53738">
    <property type="entry name" value="Phosphoglucomutase, first 3 domains"/>
    <property type="match status" value="3"/>
</dbReference>
<dbReference type="EMBL" id="VLTN01000001">
    <property type="protein sequence ID" value="KAA0157528.1"/>
    <property type="molecule type" value="Genomic_DNA"/>
</dbReference>
<dbReference type="InterPro" id="IPR005841">
    <property type="entry name" value="Alpha-D-phosphohexomutase_SF"/>
</dbReference>
<dbReference type="PANTHER" id="PTHR45745:SF1">
    <property type="entry name" value="PHOSPHOGLUCOMUTASE 2B-RELATED"/>
    <property type="match status" value="1"/>
</dbReference>
<dbReference type="GO" id="GO:0000287">
    <property type="term" value="F:magnesium ion binding"/>
    <property type="evidence" value="ECO:0007669"/>
    <property type="project" value="InterPro"/>
</dbReference>
<dbReference type="OrthoDB" id="8300170at2759"/>
<dbReference type="Proteomes" id="UP000324907">
    <property type="component" value="Unassembled WGS sequence"/>
</dbReference>
<dbReference type="EMBL" id="VLTM01000029">
    <property type="protein sequence ID" value="KAA0162193.1"/>
    <property type="molecule type" value="Genomic_DNA"/>
</dbReference>
<gene>
    <name evidence="10" type="ORF">CROE0942_LOCUS17780</name>
    <name evidence="14" type="ORF">FNF27_00591</name>
    <name evidence="11" type="ORF">FNF28_06961</name>
    <name evidence="12" type="ORF">FNF29_00104</name>
    <name evidence="13" type="ORF">FNF31_03428</name>
</gene>
<evidence type="ECO:0000313" key="13">
    <source>
        <dbReference type="EMBL" id="KAA0162193.1"/>
    </source>
</evidence>
<evidence type="ECO:0000313" key="11">
    <source>
        <dbReference type="EMBL" id="KAA0153284.1"/>
    </source>
</evidence>
<reference evidence="10" key="2">
    <citation type="submission" date="2021-01" db="EMBL/GenBank/DDBJ databases">
        <authorList>
            <person name="Corre E."/>
            <person name="Pelletier E."/>
            <person name="Niang G."/>
            <person name="Scheremetjew M."/>
            <person name="Finn R."/>
            <person name="Kale V."/>
            <person name="Holt S."/>
            <person name="Cochrane G."/>
            <person name="Meng A."/>
            <person name="Brown T."/>
            <person name="Cohen L."/>
        </authorList>
    </citation>
    <scope>NUCLEOTIDE SEQUENCE</scope>
    <source>
        <strain evidence="10">E4-10</strain>
    </source>
</reference>
<dbReference type="Gene3D" id="3.40.120.10">
    <property type="entry name" value="Alpha-D-Glucose-1,6-Bisphosphate, subunit A, domain 3"/>
    <property type="match status" value="3"/>
</dbReference>
<protein>
    <recommendedName>
        <fullName evidence="19">Phosphoglucomutase</fullName>
    </recommendedName>
</protein>
<evidence type="ECO:0000256" key="6">
    <source>
        <dbReference type="ARBA" id="ARBA00023235"/>
    </source>
</evidence>
<dbReference type="InterPro" id="IPR036900">
    <property type="entry name" value="A-D-PHexomutase_C_sf"/>
</dbReference>
<dbReference type="Proteomes" id="UP000322899">
    <property type="component" value="Unassembled WGS sequence"/>
</dbReference>
<evidence type="ECO:0000313" key="17">
    <source>
        <dbReference type="Proteomes" id="UP000324907"/>
    </source>
</evidence>
<dbReference type="PRINTS" id="PR00509">
    <property type="entry name" value="PGMPMM"/>
</dbReference>
<dbReference type="InterPro" id="IPR016066">
    <property type="entry name" value="A-D-PHexomutase_CS"/>
</dbReference>
<dbReference type="CDD" id="cd05799">
    <property type="entry name" value="PGM2"/>
    <property type="match status" value="1"/>
</dbReference>
<keyword evidence="16" id="KW-1185">Reference proteome</keyword>
<evidence type="ECO:0000313" key="18">
    <source>
        <dbReference type="Proteomes" id="UP000325113"/>
    </source>
</evidence>
<dbReference type="InterPro" id="IPR005844">
    <property type="entry name" value="A-D-PHexomutase_a/b/a-I"/>
</dbReference>
<reference evidence="15 16" key="1">
    <citation type="submission" date="2019-07" db="EMBL/GenBank/DDBJ databases">
        <title>Genomes of Cafeteria roenbergensis.</title>
        <authorList>
            <person name="Fischer M.G."/>
            <person name="Hackl T."/>
            <person name="Roman M."/>
        </authorList>
    </citation>
    <scope>NUCLEOTIDE SEQUENCE [LARGE SCALE GENOMIC DNA]</scope>
    <source>
        <strain evidence="12 16">BVI</strain>
        <strain evidence="13 18">Cflag</strain>
        <strain evidence="14 15">E4-10P</strain>
        <strain evidence="11 17">RCC970-E3</strain>
    </source>
</reference>
<dbReference type="Pfam" id="PF02879">
    <property type="entry name" value="PGM_PMM_II"/>
    <property type="match status" value="1"/>
</dbReference>
<keyword evidence="5" id="KW-0460">Magnesium</keyword>
<dbReference type="Proteomes" id="UP000323011">
    <property type="component" value="Unassembled WGS sequence"/>
</dbReference>
<evidence type="ECO:0000259" key="8">
    <source>
        <dbReference type="Pfam" id="PF02879"/>
    </source>
</evidence>
<evidence type="ECO:0000256" key="2">
    <source>
        <dbReference type="ARBA" id="ARBA00010231"/>
    </source>
</evidence>
<evidence type="ECO:0000256" key="1">
    <source>
        <dbReference type="ARBA" id="ARBA00001946"/>
    </source>
</evidence>
<evidence type="ECO:0000256" key="5">
    <source>
        <dbReference type="ARBA" id="ARBA00022842"/>
    </source>
</evidence>
<keyword evidence="4" id="KW-0479">Metal-binding</keyword>
<evidence type="ECO:0000313" key="12">
    <source>
        <dbReference type="EMBL" id="KAA0157528.1"/>
    </source>
</evidence>
<dbReference type="PROSITE" id="PS00710">
    <property type="entry name" value="PGM_PMM"/>
    <property type="match status" value="1"/>
</dbReference>
<evidence type="ECO:0000313" key="16">
    <source>
        <dbReference type="Proteomes" id="UP000323011"/>
    </source>
</evidence>
<dbReference type="GO" id="GO:0006166">
    <property type="term" value="P:purine ribonucleoside salvage"/>
    <property type="evidence" value="ECO:0007669"/>
    <property type="project" value="TreeGrafter"/>
</dbReference>
<dbReference type="PANTHER" id="PTHR45745">
    <property type="entry name" value="PHOSPHOMANNOMUTASE 45A"/>
    <property type="match status" value="1"/>
</dbReference>
<dbReference type="EMBL" id="HBET01026300">
    <property type="protein sequence ID" value="CAD8573398.1"/>
    <property type="molecule type" value="Transcribed_RNA"/>
</dbReference>
<dbReference type="EMBL" id="VLTL01000200">
    <property type="protein sequence ID" value="KAA0153284.1"/>
    <property type="molecule type" value="Genomic_DNA"/>
</dbReference>
<feature type="domain" description="Alpha-D-phosphohexomutase alpha/beta/alpha" evidence="9">
    <location>
        <begin position="412"/>
        <end position="497"/>
    </location>
</feature>
<keyword evidence="6" id="KW-0413">Isomerase</keyword>
<evidence type="ECO:0008006" key="19">
    <source>
        <dbReference type="Google" id="ProtNLM"/>
    </source>
</evidence>
<evidence type="ECO:0000313" key="14">
    <source>
        <dbReference type="EMBL" id="KAA0178043.1"/>
    </source>
</evidence>
<dbReference type="GO" id="GO:0005634">
    <property type="term" value="C:nucleus"/>
    <property type="evidence" value="ECO:0007669"/>
    <property type="project" value="TreeGrafter"/>
</dbReference>
<feature type="domain" description="Alpha-D-phosphohexomutase alpha/beta/alpha" evidence="7">
    <location>
        <begin position="60"/>
        <end position="206"/>
    </location>
</feature>
<sequence length="653" mass="68126">MAASTAASSGDPSPGAIASRMAAWDPCAETRDATEALVAAAASGDADAVADLEERFSGRLAFGTAGLRGPMGFGANRMNEAVIIQSTQGLLKYLEEATSGGAEAVRSRGVVIGYDHRMSGTISSERFAVVAAQACALRGIKAFVFSKVVATPLVPFSVAKLGAAAGIMVTASHNPKEDNGYKVYWGNAAQIIPPVDAGIAAAIEESLEPWDAEAYRSASTESVRSLKLVVDPDAEFGIVSDYLAAVAKQSRAVAAGAAASANGSAPPVVYTAMHGVGTPFVQRAFEAFGHPAPILVKEQCDPDPLFPTVAFPNPEEGKGALERAFATAEAAGATLVLANDPDADRLAVAERRGGATGGDWYVFSGNEIGCLLADWLLRCEARDRGTLSAGAADGTDDASSLAASLSADLSPLGEDVYVLATTVSSKAIRAVAHHYGAKFTETLTGFKWIGNVASQLRAGGAKVLLGIEEAIGFCVSDVVLDKDGVCAAAVFAEMAASLSRCGQTCLSRLEQLREATGFFVSCNKYLRVTDSSTVDTIFARLRCNGRYLLCMGDFVIQDVRDLTGAGLDTSAAGGKPGLPTSSSHMVTMTFRNSCVVTLRTSGTEPKLKWYAELRGDHREQARAEMAKFMDALFDVVLTPEAFGLARPEVEIIG</sequence>
<dbReference type="GO" id="GO:0008973">
    <property type="term" value="F:phosphopentomutase activity"/>
    <property type="evidence" value="ECO:0007669"/>
    <property type="project" value="TreeGrafter"/>
</dbReference>
<name>A0A5A8CL78_CAFRO</name>
<dbReference type="InterPro" id="IPR005846">
    <property type="entry name" value="A-D-PHexomutase_a/b/a-III"/>
</dbReference>
<dbReference type="Pfam" id="PF02878">
    <property type="entry name" value="PGM_PMM_I"/>
    <property type="match status" value="1"/>
</dbReference>
<dbReference type="Pfam" id="PF02880">
    <property type="entry name" value="PGM_PMM_III"/>
    <property type="match status" value="1"/>
</dbReference>
<comment type="cofactor">
    <cofactor evidence="1">
        <name>Mg(2+)</name>
        <dbReference type="ChEBI" id="CHEBI:18420"/>
    </cofactor>
</comment>